<dbReference type="PANTHER" id="PTHR11067">
    <property type="entry name" value="INOSINE TRIPHOSPHATE PYROPHOSPHATASE/HAM1 PROTEIN"/>
    <property type="match status" value="1"/>
</dbReference>
<feature type="binding site" evidence="7">
    <location>
        <begin position="198"/>
        <end position="199"/>
    </location>
    <ligand>
        <name>substrate</name>
    </ligand>
</feature>
<evidence type="ECO:0000256" key="5">
    <source>
        <dbReference type="ARBA" id="ARBA00022842"/>
    </source>
</evidence>
<comment type="caution">
    <text evidence="7">Lacks conserved residue(s) required for the propagation of feature annotation.</text>
</comment>
<proteinExistence type="inferred from homology"/>
<feature type="active site" description="Proton acceptor" evidence="7">
    <location>
        <position position="87"/>
    </location>
</feature>
<evidence type="ECO:0000313" key="9">
    <source>
        <dbReference type="EMBL" id="MCL6423889.1"/>
    </source>
</evidence>
<dbReference type="Gene3D" id="3.90.950.10">
    <property type="match status" value="1"/>
</dbReference>
<dbReference type="InterPro" id="IPR029001">
    <property type="entry name" value="ITPase-like_fam"/>
</dbReference>
<dbReference type="PANTHER" id="PTHR11067:SF9">
    <property type="entry name" value="INOSINE TRIPHOSPHATE PYROPHOSPHATASE"/>
    <property type="match status" value="1"/>
</dbReference>
<accession>A0ABT0R3P5</accession>
<dbReference type="Proteomes" id="UP001203761">
    <property type="component" value="Unassembled WGS sequence"/>
</dbReference>
<evidence type="ECO:0000313" key="10">
    <source>
        <dbReference type="Proteomes" id="UP001203761"/>
    </source>
</evidence>
<comment type="catalytic activity">
    <reaction evidence="7">
        <text>XTP + H2O = XMP + diphosphate + H(+)</text>
        <dbReference type="Rhea" id="RHEA:28610"/>
        <dbReference type="ChEBI" id="CHEBI:15377"/>
        <dbReference type="ChEBI" id="CHEBI:15378"/>
        <dbReference type="ChEBI" id="CHEBI:33019"/>
        <dbReference type="ChEBI" id="CHEBI:57464"/>
        <dbReference type="ChEBI" id="CHEBI:61314"/>
        <dbReference type="EC" id="3.6.1.66"/>
    </reaction>
</comment>
<comment type="similarity">
    <text evidence="1 7 8">Belongs to the HAM1 NTPase family.</text>
</comment>
<comment type="caution">
    <text evidence="9">The sequence shown here is derived from an EMBL/GenBank/DDBJ whole genome shotgun (WGS) entry which is preliminary data.</text>
</comment>
<dbReference type="HAMAP" id="MF_01405">
    <property type="entry name" value="Non_canon_purine_NTPase"/>
    <property type="match status" value="1"/>
</dbReference>
<feature type="binding site" evidence="7">
    <location>
        <begin position="170"/>
        <end position="173"/>
    </location>
    <ligand>
        <name>substrate</name>
    </ligand>
</feature>
<keyword evidence="5 7" id="KW-0460">Magnesium</keyword>
<dbReference type="CDD" id="cd00515">
    <property type="entry name" value="HAM1"/>
    <property type="match status" value="1"/>
</dbReference>
<evidence type="ECO:0000256" key="1">
    <source>
        <dbReference type="ARBA" id="ARBA00008023"/>
    </source>
</evidence>
<feature type="binding site" evidence="7">
    <location>
        <position position="193"/>
    </location>
    <ligand>
        <name>substrate</name>
    </ligand>
</feature>
<dbReference type="InterPro" id="IPR002637">
    <property type="entry name" value="RdgB/HAM1"/>
</dbReference>
<keyword evidence="4 7" id="KW-0378">Hydrolase</keyword>
<evidence type="ECO:0000256" key="3">
    <source>
        <dbReference type="ARBA" id="ARBA00022741"/>
    </source>
</evidence>
<dbReference type="EC" id="3.6.1.66" evidence="7"/>
<comment type="catalytic activity">
    <reaction evidence="7">
        <text>dITP + H2O = dIMP + diphosphate + H(+)</text>
        <dbReference type="Rhea" id="RHEA:28342"/>
        <dbReference type="ChEBI" id="CHEBI:15377"/>
        <dbReference type="ChEBI" id="CHEBI:15378"/>
        <dbReference type="ChEBI" id="CHEBI:33019"/>
        <dbReference type="ChEBI" id="CHEBI:61194"/>
        <dbReference type="ChEBI" id="CHEBI:61382"/>
        <dbReference type="EC" id="3.6.1.66"/>
    </reaction>
</comment>
<sequence length="215" mass="22191">MTAPAGAAHDAPVQPRVILATHNQGKLVELERILARRVPGFAPGMLVSAAGLELPDVVEDQVTFAGNALLKARAAHAATGLIAVADDSGLAVDVLNGCPGIFSARWSGRHGDDEANNDLLLAQLGDIAPEHRGARFVCAAALVAPDGQEIVEHGEMTGRLLTSRRGTGGFGYDPLFVPDGESRTSAELSAAEKDAISHRGTAFRALAAHIGALLG</sequence>
<comment type="cofactor">
    <cofactor evidence="7">
        <name>Mg(2+)</name>
        <dbReference type="ChEBI" id="CHEBI:18420"/>
    </cofactor>
    <text evidence="7">Binds 1 Mg(2+) ion per subunit.</text>
</comment>
<dbReference type="NCBIfam" id="TIGR00042">
    <property type="entry name" value="RdgB/HAM1 family non-canonical purine NTP pyrophosphatase"/>
    <property type="match status" value="1"/>
</dbReference>
<dbReference type="RefSeq" id="WP_249737970.1">
    <property type="nucleotide sequence ID" value="NZ_JAKNCJ010000006.1"/>
</dbReference>
<comment type="subunit">
    <text evidence="7">Homodimer.</text>
</comment>
<dbReference type="EMBL" id="JAKNCJ010000006">
    <property type="protein sequence ID" value="MCL6423889.1"/>
    <property type="molecule type" value="Genomic_DNA"/>
</dbReference>
<feature type="binding site" evidence="7">
    <location>
        <position position="87"/>
    </location>
    <ligand>
        <name>Mg(2+)</name>
        <dbReference type="ChEBI" id="CHEBI:18420"/>
    </ligand>
</feature>
<organism evidence="9 10">
    <name type="scientific">Brachybacterium equifaecis</name>
    <dbReference type="NCBI Taxonomy" id="2910770"/>
    <lineage>
        <taxon>Bacteria</taxon>
        <taxon>Bacillati</taxon>
        <taxon>Actinomycetota</taxon>
        <taxon>Actinomycetes</taxon>
        <taxon>Micrococcales</taxon>
        <taxon>Dermabacteraceae</taxon>
        <taxon>Brachybacterium</taxon>
    </lineage>
</organism>
<gene>
    <name evidence="9" type="primary">rdgB</name>
    <name evidence="9" type="ORF">Bequi_10955</name>
</gene>
<keyword evidence="3 7" id="KW-0547">Nucleotide-binding</keyword>
<keyword evidence="10" id="KW-1185">Reference proteome</keyword>
<comment type="catalytic activity">
    <reaction evidence="7">
        <text>ITP + H2O = IMP + diphosphate + H(+)</text>
        <dbReference type="Rhea" id="RHEA:29399"/>
        <dbReference type="ChEBI" id="CHEBI:15377"/>
        <dbReference type="ChEBI" id="CHEBI:15378"/>
        <dbReference type="ChEBI" id="CHEBI:33019"/>
        <dbReference type="ChEBI" id="CHEBI:58053"/>
        <dbReference type="ChEBI" id="CHEBI:61402"/>
        <dbReference type="EC" id="3.6.1.66"/>
    </reaction>
</comment>
<name>A0ABT0R3P5_9MICO</name>
<evidence type="ECO:0000256" key="7">
    <source>
        <dbReference type="HAMAP-Rule" id="MF_01405"/>
    </source>
</evidence>
<feature type="binding site" evidence="7">
    <location>
        <begin position="21"/>
        <end position="26"/>
    </location>
    <ligand>
        <name>substrate</name>
    </ligand>
</feature>
<feature type="binding site" evidence="7">
    <location>
        <position position="88"/>
    </location>
    <ligand>
        <name>substrate</name>
    </ligand>
</feature>
<evidence type="ECO:0000256" key="2">
    <source>
        <dbReference type="ARBA" id="ARBA00022723"/>
    </source>
</evidence>
<dbReference type="InterPro" id="IPR020922">
    <property type="entry name" value="dITP/XTP_pyrophosphatase"/>
</dbReference>
<evidence type="ECO:0000256" key="8">
    <source>
        <dbReference type="RuleBase" id="RU003781"/>
    </source>
</evidence>
<keyword evidence="6 7" id="KW-0546">Nucleotide metabolism</keyword>
<protein>
    <recommendedName>
        <fullName evidence="7">dITP/XTP pyrophosphatase</fullName>
        <ecNumber evidence="7">3.6.1.66</ecNumber>
    </recommendedName>
    <alternativeName>
        <fullName evidence="7">Non-canonical purine NTP pyrophosphatase</fullName>
    </alternativeName>
    <alternativeName>
        <fullName evidence="7">Non-standard purine NTP pyrophosphatase</fullName>
    </alternativeName>
    <alternativeName>
        <fullName evidence="7">Nucleoside-triphosphate diphosphatase</fullName>
    </alternativeName>
    <alternativeName>
        <fullName evidence="7">Nucleoside-triphosphate pyrophosphatase</fullName>
        <shortName evidence="7">NTPase</shortName>
    </alternativeName>
</protein>
<reference evidence="9" key="1">
    <citation type="submission" date="2022-02" db="EMBL/GenBank/DDBJ databases">
        <authorList>
            <person name="Lee M."/>
            <person name="Kim S.-J."/>
            <person name="Jung M.-Y."/>
        </authorList>
    </citation>
    <scope>NUCLEOTIDE SEQUENCE</scope>
    <source>
        <strain evidence="9">JHP9</strain>
    </source>
</reference>
<dbReference type="Pfam" id="PF01725">
    <property type="entry name" value="Ham1p_like"/>
    <property type="match status" value="1"/>
</dbReference>
<evidence type="ECO:0000256" key="6">
    <source>
        <dbReference type="ARBA" id="ARBA00023080"/>
    </source>
</evidence>
<comment type="function">
    <text evidence="7">Pyrophosphatase that catalyzes the hydrolysis of nucleoside triphosphates to their monophosphate derivatives, with a high preference for the non-canonical purine nucleotides XTP (xanthosine triphosphate), dITP (deoxyinosine triphosphate) and ITP. Seems to function as a house-cleaning enzyme that removes non-canonical purine nucleotides from the nucleotide pool, thus preventing their incorporation into DNA/RNA and avoiding chromosomal lesions.</text>
</comment>
<dbReference type="SUPFAM" id="SSF52972">
    <property type="entry name" value="ITPase-like"/>
    <property type="match status" value="1"/>
</dbReference>
<keyword evidence="2 7" id="KW-0479">Metal-binding</keyword>
<evidence type="ECO:0000256" key="4">
    <source>
        <dbReference type="ARBA" id="ARBA00022801"/>
    </source>
</evidence>